<dbReference type="RefSeq" id="WP_142811601.1">
    <property type="nucleotide sequence ID" value="NZ_CP036282.1"/>
</dbReference>
<reference evidence="3" key="1">
    <citation type="submission" date="2019-02" db="EMBL/GenBank/DDBJ databases">
        <title>Complete genome sequence of Rhodoferax sp. Gr-4.</title>
        <authorList>
            <person name="Jin L."/>
        </authorList>
    </citation>
    <scope>NUCLEOTIDE SEQUENCE [LARGE SCALE GENOMIC DNA]</scope>
    <source>
        <strain evidence="3">Gr-4</strain>
    </source>
</reference>
<feature type="chain" id="PRO_5021978679" evidence="1">
    <location>
        <begin position="20"/>
        <end position="179"/>
    </location>
</feature>
<dbReference type="EMBL" id="CP036282">
    <property type="protein sequence ID" value="QDL54571.1"/>
    <property type="molecule type" value="Genomic_DNA"/>
</dbReference>
<reference evidence="3" key="2">
    <citation type="journal article" date="2020" name="Int. J. Syst. Evol. Microbiol.">
        <title>Genomic insights into a novel species Rhodoferax aquaticus sp. nov., isolated from freshwater.</title>
        <authorList>
            <person name="Li T."/>
            <person name="Zhuo Y."/>
            <person name="Jin C.Z."/>
            <person name="Wu X."/>
            <person name="Ko S.R."/>
            <person name="Jin F.J."/>
            <person name="Ahn C.Y."/>
            <person name="Oh H.M."/>
            <person name="Lee H.G."/>
            <person name="Jin L."/>
        </authorList>
    </citation>
    <scope>NUCLEOTIDE SEQUENCE [LARGE SCALE GENOMIC DNA]</scope>
    <source>
        <strain evidence="3">Gr-4</strain>
    </source>
</reference>
<dbReference type="KEGG" id="rhg:EXZ61_10555"/>
<keyword evidence="1" id="KW-0732">Signal</keyword>
<evidence type="ECO:0000313" key="3">
    <source>
        <dbReference type="Proteomes" id="UP000317365"/>
    </source>
</evidence>
<name>A0A515EPH5_9BURK</name>
<evidence type="ECO:0000313" key="2">
    <source>
        <dbReference type="EMBL" id="QDL54571.1"/>
    </source>
</evidence>
<protein>
    <submittedName>
        <fullName evidence="2">Uncharacterized protein</fullName>
    </submittedName>
</protein>
<feature type="signal peptide" evidence="1">
    <location>
        <begin position="1"/>
        <end position="19"/>
    </location>
</feature>
<organism evidence="2 3">
    <name type="scientific">Rhodoferax aquaticus</name>
    <dbReference type="NCBI Taxonomy" id="2527691"/>
    <lineage>
        <taxon>Bacteria</taxon>
        <taxon>Pseudomonadati</taxon>
        <taxon>Pseudomonadota</taxon>
        <taxon>Betaproteobacteria</taxon>
        <taxon>Burkholderiales</taxon>
        <taxon>Comamonadaceae</taxon>
        <taxon>Rhodoferax</taxon>
    </lineage>
</organism>
<sequence length="179" mass="17615">MKKLLVTATILMASMSSFAAFTAGMSEADRVAEVAKLGNSVSIAEMATQMANAGLPADQIAFALIKGGKNPEAVVGVMITRAFNAGLTIQGSTQAVGIANASAIQSIMNAAIQAGARSDAVITGAINGGVDPTVVSGATAAGGTTTPIVVGQTNTTFTGFVVRSSTNTTTSTGKAVSGS</sequence>
<dbReference type="AlphaFoldDB" id="A0A515EPH5"/>
<keyword evidence="3" id="KW-1185">Reference proteome</keyword>
<accession>A0A515EPH5</accession>
<evidence type="ECO:0000256" key="1">
    <source>
        <dbReference type="SAM" id="SignalP"/>
    </source>
</evidence>
<proteinExistence type="predicted"/>
<gene>
    <name evidence="2" type="ORF">EXZ61_10555</name>
</gene>
<dbReference type="Proteomes" id="UP000317365">
    <property type="component" value="Chromosome"/>
</dbReference>